<dbReference type="KEGG" id="lpan:LPMP_282690"/>
<evidence type="ECO:0000313" key="2">
    <source>
        <dbReference type="EMBL" id="AIN99901.1"/>
    </source>
</evidence>
<dbReference type="InterPro" id="IPR011989">
    <property type="entry name" value="ARM-like"/>
</dbReference>
<feature type="compositionally biased region" description="Basic and acidic residues" evidence="1">
    <location>
        <begin position="537"/>
        <end position="546"/>
    </location>
</feature>
<feature type="compositionally biased region" description="Basic and acidic residues" evidence="1">
    <location>
        <begin position="128"/>
        <end position="139"/>
    </location>
</feature>
<dbReference type="Proteomes" id="UP000063063">
    <property type="component" value="Chromosome 28"/>
</dbReference>
<feature type="region of interest" description="Disordered" evidence="1">
    <location>
        <begin position="609"/>
        <end position="629"/>
    </location>
</feature>
<feature type="region of interest" description="Disordered" evidence="1">
    <location>
        <begin position="26"/>
        <end position="67"/>
    </location>
</feature>
<feature type="compositionally biased region" description="Low complexity" evidence="1">
    <location>
        <begin position="371"/>
        <end position="383"/>
    </location>
</feature>
<reference evidence="2 3" key="1">
    <citation type="journal article" date="2015" name="Sci. Rep.">
        <title>The genome of Leishmania panamensis: insights into genomics of the L. (Viannia) subgenus.</title>
        <authorList>
            <person name="Llanes A."/>
            <person name="Restrepo C.M."/>
            <person name="Vecchio G.D."/>
            <person name="Anguizola F.J."/>
            <person name="Lleonart R."/>
        </authorList>
    </citation>
    <scope>NUCLEOTIDE SEQUENCE [LARGE SCALE GENOMIC DNA]</scope>
    <source>
        <strain evidence="2 3">MHOM/PA/94/PSC-1</strain>
    </source>
</reference>
<evidence type="ECO:0000313" key="3">
    <source>
        <dbReference type="Proteomes" id="UP000063063"/>
    </source>
</evidence>
<feature type="region of interest" description="Disordered" evidence="1">
    <location>
        <begin position="364"/>
        <end position="418"/>
    </location>
</feature>
<feature type="compositionally biased region" description="Polar residues" evidence="1">
    <location>
        <begin position="160"/>
        <end position="172"/>
    </location>
</feature>
<feature type="compositionally biased region" description="Polar residues" evidence="1">
    <location>
        <begin position="619"/>
        <end position="629"/>
    </location>
</feature>
<feature type="region of interest" description="Disordered" evidence="1">
    <location>
        <begin position="432"/>
        <end position="589"/>
    </location>
</feature>
<feature type="region of interest" description="Disordered" evidence="1">
    <location>
        <begin position="122"/>
        <end position="141"/>
    </location>
</feature>
<sequence length="1567" mass="166035">MTTAGLSRAYAVLRQLDVLRAESITNPLPISGDRHPRARSAEPGTSELASPPFRSRGESAGRSVRLQEFRPPLPAERRGLHASHGDIIWEDLTNMDVTELSSFPPAEATHYRGYSKHPYTYAPVGSHLRPDSPSHDGPQRELSQLTAAEGGCHAAAATTSAGTQPHHSSLSGEYTADDGHDQHVPPPPPLSRTNDASLLLLSSSNSPLPHHRYRREVSTERPLRRSPPVRAAVPSPAVLPSLFTSEAARAAAVQASSSLELCFDKDDMHAVLASAAAAAASPVLTGRTQQGWGAVQPSSAQLDGAAVAETDALCRIHRRITHDAHRGTEAASTYTQSLGTSVDASVTAEAVATPSSLNYSPLMAMPDDDAQSASSSSDVTAADGGRHPLWQLPMSRNGVGDKQPRRHRIAAASAASPSAPVKDVFITHGVGRPLGALPQGSRSVGQRHQREATAPAAVAPLCGVSSPPPSGDLSSLSTAAGPSVRADGGRGANAAEARQPQEEEERTSLSRDCYLPPHVMPSPRDAVDTGPFPPRAPADRSDKGVGDDGSGCNGDREGSDGLRFNDLFPGSGGEGSIGQEGHPREDESLPLRDFSGAVEERSVQRAAAHIDHQRCDSYRPSQGNSRGQNFTRDARHRVIPLFPAAYRNAVPFLDYLERVNAASSHQLLKELAAMREAWVTSTQVEDAAGGGGEYSRRATESVVVDCLAMDLLLNKASALECIVVPWLRTRLESMMAVHSAERVNSGAGNYRNQGKAVAANALRRTEADAEGVGEGVAAVNNSVLCAIIGLGGVAFTLLPTLLQLLLWLPPPSPASVCDARLVGLAIRTVGGAEGLETVIRIVQQQTEGAHVLTAAAYALSTYSFELVGHTSAVCIPAGAMRQFGAGGGADSLFQLVPDDFSSSTASSFSASPMMEELRPLWSRDPLLLSPTATTGAPTGLHLLYLQSPPPYRPTHVMVDAEVARCELLAYLRTDQFCITHAYPYIMVLLNDALNARLLSAVLTPTALSLYSPILFQLRRGLHRVLADDITNTAPHQRGNVGSCDIDDKAATAQGLLRLPLLPYSLHRFFAGEKDMLFALESALVHALLARSATALVQEQALMSLSSLPPEARVHVVQPVTDFFISSARKLHLRQTTTMRRFAAQASRGDPPATGPGPCNGAGGVDASENVTVAAAIAAGTVCVNSLASSSCVDGCIAALVPVFQELLHSPLWRVRHAACVGLSRIGPLTADPSSIVHFLLTRLALQDPLAEDERSLSQSPSAVATWSPQLPLQCATVVWCLAQQRQGGVRALLQLLQDPKQPPQVHHWCAFQLAEVDVHEACAKLNGGDSPEADALLDELVQVLGKLIVTQGALEEDTMLLCVRALAEVVHRHHTTATSPVSSAAAPAAVVAAFLLDTIQSAHEAAGCCQGEEPNTCFTVLTSVLEAALLPTNVLKALCLYLCRYGGGHGELYVCELLLQSSSVAVRTAAAFGLRGCGAKALRSVVFGMNDGSFDVRREAFETLTAIGAPAALEVLQQRPAEHRHQVQAALRDCLLQDASRPVSRKVAEAVYRALLSEELLGARELS</sequence>
<feature type="compositionally biased region" description="Low complexity" evidence="1">
    <location>
        <begin position="197"/>
        <end position="208"/>
    </location>
</feature>
<dbReference type="VEuPathDB" id="TriTrypDB:LPAL13_280033400"/>
<dbReference type="eggNOG" id="ENOG502RXQ3">
    <property type="taxonomic scope" value="Eukaryota"/>
</dbReference>
<dbReference type="Pfam" id="PF13646">
    <property type="entry name" value="HEAT_2"/>
    <property type="match status" value="1"/>
</dbReference>
<dbReference type="GeneID" id="22576714"/>
<dbReference type="Gene3D" id="1.25.10.10">
    <property type="entry name" value="Leucine-rich Repeat Variant"/>
    <property type="match status" value="2"/>
</dbReference>
<dbReference type="EMBL" id="CP009397">
    <property type="protein sequence ID" value="AIN99901.1"/>
    <property type="molecule type" value="Genomic_DNA"/>
</dbReference>
<dbReference type="OrthoDB" id="245103at2759"/>
<feature type="region of interest" description="Disordered" evidence="1">
    <location>
        <begin position="151"/>
        <end position="233"/>
    </location>
</feature>
<dbReference type="VEuPathDB" id="TriTrypDB:LPMP_282690"/>
<keyword evidence="3" id="KW-1185">Reference proteome</keyword>
<evidence type="ECO:0000256" key="1">
    <source>
        <dbReference type="SAM" id="MobiDB-lite"/>
    </source>
</evidence>
<dbReference type="RefSeq" id="XP_010700608.1">
    <property type="nucleotide sequence ID" value="XM_010702306.1"/>
</dbReference>
<protein>
    <submittedName>
        <fullName evidence="2">Uncharacterized protein</fullName>
    </submittedName>
</protein>
<dbReference type="SUPFAM" id="SSF48371">
    <property type="entry name" value="ARM repeat"/>
    <property type="match status" value="1"/>
</dbReference>
<organism evidence="2 3">
    <name type="scientific">Leishmania panamensis</name>
    <dbReference type="NCBI Taxonomy" id="5679"/>
    <lineage>
        <taxon>Eukaryota</taxon>
        <taxon>Discoba</taxon>
        <taxon>Euglenozoa</taxon>
        <taxon>Kinetoplastea</taxon>
        <taxon>Metakinetoplastina</taxon>
        <taxon>Trypanosomatida</taxon>
        <taxon>Trypanosomatidae</taxon>
        <taxon>Leishmaniinae</taxon>
        <taxon>Leishmania</taxon>
        <taxon>Leishmania guyanensis species complex</taxon>
    </lineage>
</organism>
<proteinExistence type="predicted"/>
<accession>A0A088SDR5</accession>
<gene>
    <name evidence="2" type="ORF">LPMP_282690</name>
</gene>
<name>A0A088SDR5_LEIPA</name>
<dbReference type="InterPro" id="IPR016024">
    <property type="entry name" value="ARM-type_fold"/>
</dbReference>